<protein>
    <submittedName>
        <fullName evidence="3">Uncharacterized protein</fullName>
    </submittedName>
</protein>
<name>A0A317AX79_9PLEO</name>
<keyword evidence="2" id="KW-0812">Transmembrane</keyword>
<dbReference type="KEGG" id="ptrr:6339477"/>
<feature type="region of interest" description="Disordered" evidence="1">
    <location>
        <begin position="112"/>
        <end position="147"/>
    </location>
</feature>
<accession>A0A317AX79</accession>
<dbReference type="AlphaFoldDB" id="A0A317AX79"/>
<reference evidence="3 4" key="1">
    <citation type="journal article" date="2018" name="BMC Genomics">
        <title>Comparative genomics of the wheat fungal pathogen Pyrenophora tritici-repentis reveals chromosomal variations and genome plasticity.</title>
        <authorList>
            <person name="Moolhuijzen P."/>
            <person name="See P.T."/>
            <person name="Hane J.K."/>
            <person name="Shi G."/>
            <person name="Liu Z."/>
            <person name="Oliver R.P."/>
            <person name="Moffat C.S."/>
        </authorList>
    </citation>
    <scope>NUCLEOTIDE SEQUENCE [LARGE SCALE GENOMIC DNA]</scope>
    <source>
        <strain evidence="3">M4</strain>
    </source>
</reference>
<evidence type="ECO:0000313" key="4">
    <source>
        <dbReference type="Proteomes" id="UP000245464"/>
    </source>
</evidence>
<proteinExistence type="predicted"/>
<sequence>MNCYSQLTVYLELAVSLFICSATVLLLFNLVFGSDQEEGSDQSTDYVEPIDNAPATHDLPTIPEPLPAYPPPPDFPFKNFRATGESFGCHDFSQPLYPMDIPRTTYPRRDSFHTEAKEPTDAVACLPTQDDKTSNKETSSSSKDSQTTIKASKVSFVDVVVAKPAHKAVEQPPQLAHTPTHALVTPAITTPLNAEIIQAPLAPAPRPEIIQVGLSAVESSAQDMQIGMLELVAAQEFKMMAALDFLFTG</sequence>
<dbReference type="EMBL" id="NQIK02000001">
    <property type="protein sequence ID" value="KAF7578499.1"/>
    <property type="molecule type" value="Genomic_DNA"/>
</dbReference>
<dbReference type="Proteomes" id="UP000245464">
    <property type="component" value="Chromosome 1"/>
</dbReference>
<evidence type="ECO:0000256" key="2">
    <source>
        <dbReference type="SAM" id="Phobius"/>
    </source>
</evidence>
<organism evidence="3 4">
    <name type="scientific">Pyrenophora tritici-repentis</name>
    <dbReference type="NCBI Taxonomy" id="45151"/>
    <lineage>
        <taxon>Eukaryota</taxon>
        <taxon>Fungi</taxon>
        <taxon>Dikarya</taxon>
        <taxon>Ascomycota</taxon>
        <taxon>Pezizomycotina</taxon>
        <taxon>Dothideomycetes</taxon>
        <taxon>Pleosporomycetidae</taxon>
        <taxon>Pleosporales</taxon>
        <taxon>Pleosporineae</taxon>
        <taxon>Pleosporaceae</taxon>
        <taxon>Pyrenophora</taxon>
    </lineage>
</organism>
<keyword evidence="2" id="KW-0472">Membrane</keyword>
<feature type="transmembrane region" description="Helical" evidence="2">
    <location>
        <begin position="7"/>
        <end position="32"/>
    </location>
</feature>
<evidence type="ECO:0000313" key="3">
    <source>
        <dbReference type="EMBL" id="KAF7578499.1"/>
    </source>
</evidence>
<evidence type="ECO:0000256" key="1">
    <source>
        <dbReference type="SAM" id="MobiDB-lite"/>
    </source>
</evidence>
<dbReference type="GeneID" id="6339477"/>
<dbReference type="RefSeq" id="XP_065965961.1">
    <property type="nucleotide sequence ID" value="XM_066103759.1"/>
</dbReference>
<feature type="compositionally biased region" description="Low complexity" evidence="1">
    <location>
        <begin position="136"/>
        <end position="147"/>
    </location>
</feature>
<keyword evidence="2" id="KW-1133">Transmembrane helix</keyword>
<comment type="caution">
    <text evidence="3">The sequence shown here is derived from an EMBL/GenBank/DDBJ whole genome shotgun (WGS) entry which is preliminary data.</text>
</comment>
<gene>
    <name evidence="3" type="ORF">PtrM4_027390</name>
</gene>